<keyword evidence="4" id="KW-1185">Reference proteome</keyword>
<organism evidence="3 4">
    <name type="scientific">Desulfopila aestuarii DSM 18488</name>
    <dbReference type="NCBI Taxonomy" id="1121416"/>
    <lineage>
        <taxon>Bacteria</taxon>
        <taxon>Pseudomonadati</taxon>
        <taxon>Thermodesulfobacteriota</taxon>
        <taxon>Desulfobulbia</taxon>
        <taxon>Desulfobulbales</taxon>
        <taxon>Desulfocapsaceae</taxon>
        <taxon>Desulfopila</taxon>
    </lineage>
</organism>
<accession>A0A1M7Y562</accession>
<dbReference type="OrthoDB" id="9789125at2"/>
<dbReference type="PANTHER" id="PTHR42730">
    <property type="entry name" value="2-OXOGLUTARATE SYNTHASE SUBUNIT KORC"/>
    <property type="match status" value="1"/>
</dbReference>
<dbReference type="PANTHER" id="PTHR42730:SF1">
    <property type="entry name" value="2-OXOGLUTARATE SYNTHASE SUBUNIT KORC"/>
    <property type="match status" value="1"/>
</dbReference>
<evidence type="ECO:0000256" key="1">
    <source>
        <dbReference type="ARBA" id="ARBA00023002"/>
    </source>
</evidence>
<dbReference type="GO" id="GO:0016903">
    <property type="term" value="F:oxidoreductase activity, acting on the aldehyde or oxo group of donors"/>
    <property type="evidence" value="ECO:0007669"/>
    <property type="project" value="InterPro"/>
</dbReference>
<dbReference type="InterPro" id="IPR002869">
    <property type="entry name" value="Pyrv_flavodox_OxRed_cen"/>
</dbReference>
<feature type="domain" description="Pyruvate/ketoisovalerate oxidoreductase catalytic" evidence="2">
    <location>
        <begin position="12"/>
        <end position="176"/>
    </location>
</feature>
<gene>
    <name evidence="3" type="ORF">SAMN02745220_01910</name>
</gene>
<sequence>MCNERVLCAGFGGQGVMSLGQLLTYAGMLDGKHVTWMPSYGPEMRGGTAYCSVVVSDNPVGSPIVTTNATCAIILNLPSLEKFEKSVVSGGAIFVNSSLIQKKVNRKDVRVYAIPANELAAVCGNPKAANMVMLGAYLAVSKEFSLESVIEAFKKVFGEKAGRMLDLNIRALKEGAAAVNATIELPKAA</sequence>
<dbReference type="InterPro" id="IPR052554">
    <property type="entry name" value="2-oxoglutarate_synth_KorC"/>
</dbReference>
<dbReference type="InterPro" id="IPR019752">
    <property type="entry name" value="Pyrv/ketoisovalerate_OxRed_cat"/>
</dbReference>
<dbReference type="RefSeq" id="WP_073613212.1">
    <property type="nucleotide sequence ID" value="NZ_FRFE01000007.1"/>
</dbReference>
<dbReference type="Proteomes" id="UP000184603">
    <property type="component" value="Unassembled WGS sequence"/>
</dbReference>
<evidence type="ECO:0000313" key="3">
    <source>
        <dbReference type="EMBL" id="SHO47541.1"/>
    </source>
</evidence>
<dbReference type="SUPFAM" id="SSF53323">
    <property type="entry name" value="Pyruvate-ferredoxin oxidoreductase, PFOR, domain III"/>
    <property type="match status" value="1"/>
</dbReference>
<evidence type="ECO:0000313" key="4">
    <source>
        <dbReference type="Proteomes" id="UP000184603"/>
    </source>
</evidence>
<dbReference type="Pfam" id="PF01558">
    <property type="entry name" value="POR"/>
    <property type="match status" value="1"/>
</dbReference>
<protein>
    <submittedName>
        <fullName evidence="3">2-oxoglutarate ferredoxin oxidoreductase subunit gamma</fullName>
    </submittedName>
</protein>
<reference evidence="3 4" key="1">
    <citation type="submission" date="2016-12" db="EMBL/GenBank/DDBJ databases">
        <authorList>
            <person name="Song W.-J."/>
            <person name="Kurnit D.M."/>
        </authorList>
    </citation>
    <scope>NUCLEOTIDE SEQUENCE [LARGE SCALE GENOMIC DNA]</scope>
    <source>
        <strain evidence="3 4">DSM 18488</strain>
    </source>
</reference>
<keyword evidence="1" id="KW-0560">Oxidoreductase</keyword>
<proteinExistence type="predicted"/>
<dbReference type="Gene3D" id="3.40.920.10">
    <property type="entry name" value="Pyruvate-ferredoxin oxidoreductase, PFOR, domain III"/>
    <property type="match status" value="1"/>
</dbReference>
<dbReference type="EMBL" id="FRFE01000007">
    <property type="protein sequence ID" value="SHO47541.1"/>
    <property type="molecule type" value="Genomic_DNA"/>
</dbReference>
<dbReference type="STRING" id="1121416.SAMN02745220_01910"/>
<name>A0A1M7Y562_9BACT</name>
<dbReference type="AlphaFoldDB" id="A0A1M7Y562"/>
<evidence type="ECO:0000259" key="2">
    <source>
        <dbReference type="Pfam" id="PF01558"/>
    </source>
</evidence>